<protein>
    <submittedName>
        <fullName evidence="2">Uncharacterized protein</fullName>
    </submittedName>
</protein>
<gene>
    <name evidence="2" type="ORF">COHA_008435</name>
</gene>
<dbReference type="AlphaFoldDB" id="A0AAD5DHJ5"/>
<keyword evidence="3" id="KW-1185">Reference proteome</keyword>
<name>A0AAD5DHJ5_9CHLO</name>
<accession>A0AAD5DHJ5</accession>
<evidence type="ECO:0000313" key="3">
    <source>
        <dbReference type="Proteomes" id="UP001205105"/>
    </source>
</evidence>
<dbReference type="Proteomes" id="UP001205105">
    <property type="component" value="Unassembled WGS sequence"/>
</dbReference>
<evidence type="ECO:0000313" key="2">
    <source>
        <dbReference type="EMBL" id="KAI7837807.1"/>
    </source>
</evidence>
<dbReference type="Gene3D" id="3.10.450.40">
    <property type="match status" value="1"/>
</dbReference>
<evidence type="ECO:0000256" key="1">
    <source>
        <dbReference type="SAM" id="MobiDB-lite"/>
    </source>
</evidence>
<organism evidence="2 3">
    <name type="scientific">Chlorella ohadii</name>
    <dbReference type="NCBI Taxonomy" id="2649997"/>
    <lineage>
        <taxon>Eukaryota</taxon>
        <taxon>Viridiplantae</taxon>
        <taxon>Chlorophyta</taxon>
        <taxon>core chlorophytes</taxon>
        <taxon>Trebouxiophyceae</taxon>
        <taxon>Chlorellales</taxon>
        <taxon>Chlorellaceae</taxon>
        <taxon>Chlorella clade</taxon>
        <taxon>Chlorella</taxon>
    </lineage>
</organism>
<reference evidence="2" key="1">
    <citation type="submission" date="2020-11" db="EMBL/GenBank/DDBJ databases">
        <title>Chlorella ohadii genome sequencing and assembly.</title>
        <authorList>
            <person name="Murik O."/>
            <person name="Treves H."/>
            <person name="Kedem I."/>
            <person name="Shotland Y."/>
            <person name="Kaplan A."/>
        </authorList>
    </citation>
    <scope>NUCLEOTIDE SEQUENCE</scope>
    <source>
        <strain evidence="2">1</strain>
    </source>
</reference>
<proteinExistence type="predicted"/>
<dbReference type="EMBL" id="JADXDR010000143">
    <property type="protein sequence ID" value="KAI7837807.1"/>
    <property type="molecule type" value="Genomic_DNA"/>
</dbReference>
<feature type="region of interest" description="Disordered" evidence="1">
    <location>
        <begin position="46"/>
        <end position="68"/>
    </location>
</feature>
<comment type="caution">
    <text evidence="2">The sequence shown here is derived from an EMBL/GenBank/DDBJ whole genome shotgun (WGS) entry which is preliminary data.</text>
</comment>
<sequence length="312" mass="33792">MRRLCTLFRLPPSLMWGSKASRDLRQDVEEGLADALESLTLRGGAAASSSRRHQAAHPGGRADSQAAEAAGGLKAGGSAWLGFAIGGCWFDSVAEAREYVNQLKERRLDQLITPSDPDWPFLSALLARHPRAGAAVQPVPRSPPVTAFVVRRHRSVQTELRYIDDRGEIDFSALKCLRGDSLEADLQRRLKSAMAEAVADQLHAFKSSKHKSRSKRRCDLCGAKQGLGVDCQPGGRPAIAAAFLSSTQLTAPEEFHSNPVTHAPIFTPADQEFADAWRAYFTQHARLRLLCQACRSASVSERAQAAAAAAQG</sequence>